<evidence type="ECO:0000256" key="1">
    <source>
        <dbReference type="ARBA" id="ARBA00009684"/>
    </source>
</evidence>
<comment type="caution">
    <text evidence="12">The sequence shown here is derived from an EMBL/GenBank/DDBJ whole genome shotgun (WGS) entry which is preliminary data.</text>
</comment>
<evidence type="ECO:0000256" key="3">
    <source>
        <dbReference type="ARBA" id="ARBA00017473"/>
    </source>
</evidence>
<dbReference type="SUPFAM" id="SSF54211">
    <property type="entry name" value="Ribosomal protein S5 domain 2-like"/>
    <property type="match status" value="1"/>
</dbReference>
<evidence type="ECO:0000256" key="4">
    <source>
        <dbReference type="ARBA" id="ARBA00022679"/>
    </source>
</evidence>
<proteinExistence type="inferred from homology"/>
<evidence type="ECO:0000256" key="8">
    <source>
        <dbReference type="ARBA" id="ARBA00032554"/>
    </source>
</evidence>
<gene>
    <name evidence="9" type="primary">ispE</name>
    <name evidence="12" type="ORF">J2S15_001758</name>
</gene>
<dbReference type="NCBIfam" id="TIGR00154">
    <property type="entry name" value="ispE"/>
    <property type="match status" value="1"/>
</dbReference>
<keyword evidence="4 9" id="KW-0808">Transferase</keyword>
<dbReference type="PIRSF" id="PIRSF010376">
    <property type="entry name" value="IspE"/>
    <property type="match status" value="1"/>
</dbReference>
<reference evidence="12 13" key="1">
    <citation type="submission" date="2023-07" db="EMBL/GenBank/DDBJ databases">
        <title>Genomic Encyclopedia of Type Strains, Phase IV (KMG-IV): sequencing the most valuable type-strain genomes for metagenomic binning, comparative biology and taxonomic classification.</title>
        <authorList>
            <person name="Goeker M."/>
        </authorList>
    </citation>
    <scope>NUCLEOTIDE SEQUENCE [LARGE SCALE GENOMIC DNA]</scope>
    <source>
        <strain evidence="12 13">DSM 16784</strain>
    </source>
</reference>
<comment type="catalytic activity">
    <reaction evidence="9">
        <text>4-CDP-2-C-methyl-D-erythritol + ATP = 4-CDP-2-C-methyl-D-erythritol 2-phosphate + ADP + H(+)</text>
        <dbReference type="Rhea" id="RHEA:18437"/>
        <dbReference type="ChEBI" id="CHEBI:15378"/>
        <dbReference type="ChEBI" id="CHEBI:30616"/>
        <dbReference type="ChEBI" id="CHEBI:57823"/>
        <dbReference type="ChEBI" id="CHEBI:57919"/>
        <dbReference type="ChEBI" id="CHEBI:456216"/>
        <dbReference type="EC" id="2.7.1.148"/>
    </reaction>
</comment>
<dbReference type="Gene3D" id="3.30.230.10">
    <property type="match status" value="1"/>
</dbReference>
<evidence type="ECO:0000313" key="13">
    <source>
        <dbReference type="Proteomes" id="UP001230220"/>
    </source>
</evidence>
<dbReference type="InterPro" id="IPR006204">
    <property type="entry name" value="GHMP_kinase_N_dom"/>
</dbReference>
<feature type="binding site" evidence="9">
    <location>
        <begin position="89"/>
        <end position="99"/>
    </location>
    <ligand>
        <name>ATP</name>
        <dbReference type="ChEBI" id="CHEBI:30616"/>
    </ligand>
</feature>
<evidence type="ECO:0000256" key="9">
    <source>
        <dbReference type="HAMAP-Rule" id="MF_00061"/>
    </source>
</evidence>
<evidence type="ECO:0000259" key="10">
    <source>
        <dbReference type="Pfam" id="PF00288"/>
    </source>
</evidence>
<comment type="function">
    <text evidence="9">Catalyzes the phosphorylation of the position 2 hydroxy group of 4-diphosphocytidyl-2C-methyl-D-erythritol.</text>
</comment>
<evidence type="ECO:0000259" key="11">
    <source>
        <dbReference type="Pfam" id="PF08544"/>
    </source>
</evidence>
<accession>A0ABU0E2R0</accession>
<dbReference type="SUPFAM" id="SSF55060">
    <property type="entry name" value="GHMP Kinase, C-terminal domain"/>
    <property type="match status" value="1"/>
</dbReference>
<dbReference type="InterPro" id="IPR004424">
    <property type="entry name" value="IspE"/>
</dbReference>
<feature type="active site" evidence="9">
    <location>
        <position position="131"/>
    </location>
</feature>
<protein>
    <recommendedName>
        <fullName evidence="3 9">4-diphosphocytidyl-2-C-methyl-D-erythritol kinase</fullName>
        <shortName evidence="9">CMK</shortName>
        <ecNumber evidence="2 9">2.7.1.148</ecNumber>
    </recommendedName>
    <alternativeName>
        <fullName evidence="8 9">4-(cytidine-5'-diphospho)-2-C-methyl-D-erythritol kinase</fullName>
    </alternativeName>
</protein>
<dbReference type="PANTHER" id="PTHR43527:SF2">
    <property type="entry name" value="4-DIPHOSPHOCYTIDYL-2-C-METHYL-D-ERYTHRITOL KINASE, CHLOROPLASTIC"/>
    <property type="match status" value="1"/>
</dbReference>
<dbReference type="EMBL" id="JAUSUR010000003">
    <property type="protein sequence ID" value="MDQ0361011.1"/>
    <property type="molecule type" value="Genomic_DNA"/>
</dbReference>
<name>A0ABU0E2R0_9FIRM</name>
<feature type="domain" description="GHMP kinase C-terminal" evidence="11">
    <location>
        <begin position="198"/>
        <end position="267"/>
    </location>
</feature>
<evidence type="ECO:0000256" key="6">
    <source>
        <dbReference type="ARBA" id="ARBA00022777"/>
    </source>
</evidence>
<evidence type="ECO:0000256" key="7">
    <source>
        <dbReference type="ARBA" id="ARBA00022840"/>
    </source>
</evidence>
<dbReference type="Gene3D" id="3.30.70.890">
    <property type="entry name" value="GHMP kinase, C-terminal domain"/>
    <property type="match status" value="1"/>
</dbReference>
<dbReference type="Pfam" id="PF08544">
    <property type="entry name" value="GHMP_kinases_C"/>
    <property type="match status" value="1"/>
</dbReference>
<dbReference type="GO" id="GO:0016301">
    <property type="term" value="F:kinase activity"/>
    <property type="evidence" value="ECO:0007669"/>
    <property type="project" value="UniProtKB-KW"/>
</dbReference>
<evidence type="ECO:0000256" key="2">
    <source>
        <dbReference type="ARBA" id="ARBA00012052"/>
    </source>
</evidence>
<keyword evidence="7 9" id="KW-0067">ATP-binding</keyword>
<dbReference type="PANTHER" id="PTHR43527">
    <property type="entry name" value="4-DIPHOSPHOCYTIDYL-2-C-METHYL-D-ERYTHRITOL KINASE, CHLOROPLASTIC"/>
    <property type="match status" value="1"/>
</dbReference>
<evidence type="ECO:0000256" key="5">
    <source>
        <dbReference type="ARBA" id="ARBA00022741"/>
    </source>
</evidence>
<keyword evidence="6 9" id="KW-0418">Kinase</keyword>
<comment type="pathway">
    <text evidence="9">Isoprenoid biosynthesis; isopentenyl diphosphate biosynthesis via DXP pathway; isopentenyl diphosphate from 1-deoxy-D-xylulose 5-phosphate: step 3/6.</text>
</comment>
<keyword evidence="13" id="KW-1185">Reference proteome</keyword>
<dbReference type="InterPro" id="IPR036554">
    <property type="entry name" value="GHMP_kinase_C_sf"/>
</dbReference>
<keyword evidence="5 9" id="KW-0547">Nucleotide-binding</keyword>
<comment type="similarity">
    <text evidence="1 9">Belongs to the GHMP kinase family. IspE subfamily.</text>
</comment>
<dbReference type="InterPro" id="IPR020568">
    <property type="entry name" value="Ribosomal_Su5_D2-typ_SF"/>
</dbReference>
<dbReference type="InterPro" id="IPR014721">
    <property type="entry name" value="Ribsml_uS5_D2-typ_fold_subgr"/>
</dbReference>
<keyword evidence="9" id="KW-0414">Isoprene biosynthesis</keyword>
<dbReference type="Pfam" id="PF00288">
    <property type="entry name" value="GHMP_kinases_N"/>
    <property type="match status" value="1"/>
</dbReference>
<dbReference type="Proteomes" id="UP001230220">
    <property type="component" value="Unassembled WGS sequence"/>
</dbReference>
<organism evidence="12 13">
    <name type="scientific">Breznakia pachnodae</name>
    <dbReference type="NCBI Taxonomy" id="265178"/>
    <lineage>
        <taxon>Bacteria</taxon>
        <taxon>Bacillati</taxon>
        <taxon>Bacillota</taxon>
        <taxon>Erysipelotrichia</taxon>
        <taxon>Erysipelotrichales</taxon>
        <taxon>Erysipelotrichaceae</taxon>
        <taxon>Breznakia</taxon>
    </lineage>
</organism>
<evidence type="ECO:0000313" key="12">
    <source>
        <dbReference type="EMBL" id="MDQ0361011.1"/>
    </source>
</evidence>
<sequence length="279" mass="31124">MKIKAYGKINLSLNVLRRREDGYHDLDMIMAPISLHDTLDVELSDADMFTSNIEMEFTSDNTICKAIELMREAYNIKECFKIHVDKQIPMQAGLAGGSADGAAMLVAINELCKLQVSEEELAVIALKIGADVPFCLKNQICRVRGIGEKLEAIHTQLEYKVLLVKPQSGVSTKEAYENIDFDTCIHPDIEEALSRLENNDSSFVKYLGNTLEASAMKVNKEIIEVKRKMSDFPFDCVMMSGSGSCVFGLTADQGIINSAKDMLQGQYEFVEECKLLSKR</sequence>
<dbReference type="HAMAP" id="MF_00061">
    <property type="entry name" value="IspE"/>
    <property type="match status" value="1"/>
</dbReference>
<feature type="domain" description="GHMP kinase N-terminal" evidence="10">
    <location>
        <begin position="61"/>
        <end position="136"/>
    </location>
</feature>
<dbReference type="EC" id="2.7.1.148" evidence="2 9"/>
<dbReference type="RefSeq" id="WP_307407371.1">
    <property type="nucleotide sequence ID" value="NZ_JAUSUR010000003.1"/>
</dbReference>
<dbReference type="InterPro" id="IPR013750">
    <property type="entry name" value="GHMP_kinase_C_dom"/>
</dbReference>
<feature type="active site" evidence="9">
    <location>
        <position position="8"/>
    </location>
</feature>